<reference evidence="1 2" key="1">
    <citation type="submission" date="2016-05" db="EMBL/GenBank/DDBJ databases">
        <title>Genomic and physiological characterization of Planctopirus sp. isolated from fresh water lake.</title>
        <authorList>
            <person name="Subhash Y."/>
            <person name="Ramana C."/>
        </authorList>
    </citation>
    <scope>NUCLEOTIDE SEQUENCE [LARGE SCALE GENOMIC DNA]</scope>
    <source>
        <strain evidence="1 2">JC280</strain>
    </source>
</reference>
<comment type="caution">
    <text evidence="1">The sequence shown here is derived from an EMBL/GenBank/DDBJ whole genome shotgun (WGS) entry which is preliminary data.</text>
</comment>
<dbReference type="EMBL" id="LYDR01000152">
    <property type="protein sequence ID" value="ODA28507.1"/>
    <property type="molecule type" value="Genomic_DNA"/>
</dbReference>
<protein>
    <submittedName>
        <fullName evidence="1">Uncharacterized protein</fullName>
    </submittedName>
</protein>
<evidence type="ECO:0000313" key="2">
    <source>
        <dbReference type="Proteomes" id="UP000094828"/>
    </source>
</evidence>
<keyword evidence="2" id="KW-1185">Reference proteome</keyword>
<evidence type="ECO:0000313" key="1">
    <source>
        <dbReference type="EMBL" id="ODA28507.1"/>
    </source>
</evidence>
<organism evidence="1 2">
    <name type="scientific">Planctopirus hydrillae</name>
    <dbReference type="NCBI Taxonomy" id="1841610"/>
    <lineage>
        <taxon>Bacteria</taxon>
        <taxon>Pseudomonadati</taxon>
        <taxon>Planctomycetota</taxon>
        <taxon>Planctomycetia</taxon>
        <taxon>Planctomycetales</taxon>
        <taxon>Planctomycetaceae</taxon>
        <taxon>Planctopirus</taxon>
    </lineage>
</organism>
<accession>A0A1C3E5J0</accession>
<dbReference type="AlphaFoldDB" id="A0A1C3E5J0"/>
<name>A0A1C3E5J0_9PLAN</name>
<gene>
    <name evidence="1" type="ORF">A6X21_12405</name>
</gene>
<sequence>MATSWERKRLRIPQLFVFRRLSLFTSKVLVGLVLFFLSTPRISASPQINGDDQSPVLQKLEIKVLAGSPPVPVAHARV</sequence>
<proteinExistence type="predicted"/>
<dbReference type="Proteomes" id="UP000094828">
    <property type="component" value="Unassembled WGS sequence"/>
</dbReference>